<evidence type="ECO:0000256" key="1">
    <source>
        <dbReference type="SAM" id="MobiDB-lite"/>
    </source>
</evidence>
<proteinExistence type="predicted"/>
<feature type="non-terminal residue" evidence="2">
    <location>
        <position position="1"/>
    </location>
</feature>
<comment type="caution">
    <text evidence="2">The sequence shown here is derived from an EMBL/GenBank/DDBJ whole genome shotgun (WGS) entry which is preliminary data.</text>
</comment>
<name>A0A5E4BWL0_MARMO</name>
<accession>A0A5E4BWL0</accession>
<evidence type="ECO:0000313" key="3">
    <source>
        <dbReference type="Proteomes" id="UP000335636"/>
    </source>
</evidence>
<evidence type="ECO:0000313" key="2">
    <source>
        <dbReference type="EMBL" id="VTJ73636.1"/>
    </source>
</evidence>
<gene>
    <name evidence="2" type="ORF">MONAX_5E019587</name>
</gene>
<dbReference type="EMBL" id="CABDUW010000689">
    <property type="protein sequence ID" value="VTJ73636.1"/>
    <property type="molecule type" value="Genomic_DNA"/>
</dbReference>
<feature type="non-terminal residue" evidence="2">
    <location>
        <position position="51"/>
    </location>
</feature>
<dbReference type="AlphaFoldDB" id="A0A5E4BWL0"/>
<sequence>PSFPDPSRTNDGGTKNPRRSNCKGILHESRNCKFKGLHDETKGPKVRDITG</sequence>
<feature type="region of interest" description="Disordered" evidence="1">
    <location>
        <begin position="1"/>
        <end position="27"/>
    </location>
</feature>
<dbReference type="Proteomes" id="UP000335636">
    <property type="component" value="Unassembled WGS sequence"/>
</dbReference>
<keyword evidence="3" id="KW-1185">Reference proteome</keyword>
<reference evidence="2" key="1">
    <citation type="submission" date="2019-04" db="EMBL/GenBank/DDBJ databases">
        <authorList>
            <person name="Alioto T."/>
            <person name="Alioto T."/>
        </authorList>
    </citation>
    <scope>NUCLEOTIDE SEQUENCE [LARGE SCALE GENOMIC DNA]</scope>
</reference>
<organism evidence="2 3">
    <name type="scientific">Marmota monax</name>
    <name type="common">Woodchuck</name>
    <dbReference type="NCBI Taxonomy" id="9995"/>
    <lineage>
        <taxon>Eukaryota</taxon>
        <taxon>Metazoa</taxon>
        <taxon>Chordata</taxon>
        <taxon>Craniata</taxon>
        <taxon>Vertebrata</taxon>
        <taxon>Euteleostomi</taxon>
        <taxon>Mammalia</taxon>
        <taxon>Eutheria</taxon>
        <taxon>Euarchontoglires</taxon>
        <taxon>Glires</taxon>
        <taxon>Rodentia</taxon>
        <taxon>Sciuromorpha</taxon>
        <taxon>Sciuridae</taxon>
        <taxon>Xerinae</taxon>
        <taxon>Marmotini</taxon>
        <taxon>Marmota</taxon>
    </lineage>
</organism>
<protein>
    <submittedName>
        <fullName evidence="2">Uncharacterized protein</fullName>
    </submittedName>
</protein>